<dbReference type="FunFam" id="3.10.10.10:FF:000007">
    <property type="entry name" value="Retrovirus-related Pol polyprotein from transposon 17.6-like Protein"/>
    <property type="match status" value="1"/>
</dbReference>
<dbReference type="GO" id="GO:0006508">
    <property type="term" value="P:proteolysis"/>
    <property type="evidence" value="ECO:0007669"/>
    <property type="project" value="UniProtKB-KW"/>
</dbReference>
<dbReference type="InterPro" id="IPR000477">
    <property type="entry name" value="RT_dom"/>
</dbReference>
<evidence type="ECO:0000256" key="5">
    <source>
        <dbReference type="ARBA" id="ARBA00022759"/>
    </source>
</evidence>
<keyword evidence="3" id="KW-0548">Nucleotidyltransferase</keyword>
<dbReference type="PANTHER" id="PTHR33064:SF37">
    <property type="entry name" value="RIBONUCLEASE H"/>
    <property type="match status" value="1"/>
</dbReference>
<dbReference type="GO" id="GO:0004519">
    <property type="term" value="F:endonuclease activity"/>
    <property type="evidence" value="ECO:0007669"/>
    <property type="project" value="UniProtKB-KW"/>
</dbReference>
<dbReference type="AlphaFoldDB" id="A0AAV6UBJ1"/>
<dbReference type="GO" id="GO:0003964">
    <property type="term" value="F:RNA-directed DNA polymerase activity"/>
    <property type="evidence" value="ECO:0007669"/>
    <property type="project" value="UniProtKB-KW"/>
</dbReference>
<sequence>MMDQGICRPSKSSWTSPLHMVPKSNCDFRPTGDYRALNHITVPDRYPIPHIQDFAQHLHGKTVFSKIDLTRAYHQILVHPDDVPKTAITTPFGLFEFLYMPFGLSCAGQTFQRFIHEVLYGLDFAFAYLEDILIASVSADEHYTHLESLFQRLADYGIRINIDKCIFGAKELPFLGYAVNADGIKPLPERVEPILQFEKPVTIKQLRRFLGLLNFYRRNVPQASHAQYLLCEYLKGKKKSDNSEITWTTDTTQAFNDCKTKLANAALLAHPHPNAQLVLHTDASSFAVGGLRAVFREDLQATPSELVFGRGIQLPGEFLYPSQDALADPDFIKTFKRLMHQLTPTPTGRRPQDVSSFFVHSDLRTTSHVFLRHDAVRTPLRPPYDGPFLVLERAPKTFRILKGEKEVVVSIDRLKPAYVLEKAVNAATRASSPTDARVLQARQARSPQTTRPNQSTPTDDAHAESFNQSTSADDAPSTSSSQVSRTTDPRTGPRTRHTASRTETTTAADDTCRLIPILRTSNSGRAL</sequence>
<dbReference type="Gene3D" id="3.10.10.10">
    <property type="entry name" value="HIV Type 1 Reverse Transcriptase, subunit A, domain 1"/>
    <property type="match status" value="1"/>
</dbReference>
<dbReference type="SUPFAM" id="SSF56672">
    <property type="entry name" value="DNA/RNA polymerases"/>
    <property type="match status" value="1"/>
</dbReference>
<evidence type="ECO:0000259" key="9">
    <source>
        <dbReference type="PROSITE" id="PS50878"/>
    </source>
</evidence>
<evidence type="ECO:0000256" key="7">
    <source>
        <dbReference type="ARBA" id="ARBA00022918"/>
    </source>
</evidence>
<reference evidence="10 11" key="1">
    <citation type="journal article" date="2022" name="Nat. Ecol. Evol.">
        <title>A masculinizing supergene underlies an exaggerated male reproductive morph in a spider.</title>
        <authorList>
            <person name="Hendrickx F."/>
            <person name="De Corte Z."/>
            <person name="Sonet G."/>
            <person name="Van Belleghem S.M."/>
            <person name="Kostlbacher S."/>
            <person name="Vangestel C."/>
        </authorList>
    </citation>
    <scope>NUCLEOTIDE SEQUENCE [LARGE SCALE GENOMIC DNA]</scope>
    <source>
        <strain evidence="10">W744_W776</strain>
    </source>
</reference>
<dbReference type="CDD" id="cd01647">
    <property type="entry name" value="RT_LTR"/>
    <property type="match status" value="1"/>
</dbReference>
<dbReference type="EMBL" id="JAFNEN010000527">
    <property type="protein sequence ID" value="KAG8181223.1"/>
    <property type="molecule type" value="Genomic_DNA"/>
</dbReference>
<proteinExistence type="predicted"/>
<organism evidence="10 11">
    <name type="scientific">Oedothorax gibbosus</name>
    <dbReference type="NCBI Taxonomy" id="931172"/>
    <lineage>
        <taxon>Eukaryota</taxon>
        <taxon>Metazoa</taxon>
        <taxon>Ecdysozoa</taxon>
        <taxon>Arthropoda</taxon>
        <taxon>Chelicerata</taxon>
        <taxon>Arachnida</taxon>
        <taxon>Araneae</taxon>
        <taxon>Araneomorphae</taxon>
        <taxon>Entelegynae</taxon>
        <taxon>Araneoidea</taxon>
        <taxon>Linyphiidae</taxon>
        <taxon>Erigoninae</taxon>
        <taxon>Oedothorax</taxon>
    </lineage>
</organism>
<name>A0AAV6UBJ1_9ARAC</name>
<evidence type="ECO:0000313" key="10">
    <source>
        <dbReference type="EMBL" id="KAG8181223.1"/>
    </source>
</evidence>
<dbReference type="InterPro" id="IPR043128">
    <property type="entry name" value="Rev_trsase/Diguanyl_cyclase"/>
</dbReference>
<keyword evidence="2" id="KW-0808">Transferase</keyword>
<keyword evidence="11" id="KW-1185">Reference proteome</keyword>
<dbReference type="Pfam" id="PF00078">
    <property type="entry name" value="RVT_1"/>
    <property type="match status" value="1"/>
</dbReference>
<keyword evidence="7" id="KW-0695">RNA-directed DNA polymerase</keyword>
<evidence type="ECO:0000256" key="6">
    <source>
        <dbReference type="ARBA" id="ARBA00022801"/>
    </source>
</evidence>
<dbReference type="PANTHER" id="PTHR33064">
    <property type="entry name" value="POL PROTEIN"/>
    <property type="match status" value="1"/>
</dbReference>
<accession>A0AAV6UBJ1</accession>
<dbReference type="InterPro" id="IPR041577">
    <property type="entry name" value="RT_RNaseH_2"/>
</dbReference>
<keyword evidence="5" id="KW-0255">Endonuclease</keyword>
<dbReference type="InterPro" id="IPR051320">
    <property type="entry name" value="Viral_Replic_Matur_Polypro"/>
</dbReference>
<keyword evidence="1" id="KW-0645">Protease</keyword>
<feature type="domain" description="Reverse transcriptase" evidence="9">
    <location>
        <begin position="2"/>
        <end position="179"/>
    </location>
</feature>
<evidence type="ECO:0000256" key="4">
    <source>
        <dbReference type="ARBA" id="ARBA00022722"/>
    </source>
</evidence>
<evidence type="ECO:0000256" key="1">
    <source>
        <dbReference type="ARBA" id="ARBA00022670"/>
    </source>
</evidence>
<dbReference type="GO" id="GO:0008233">
    <property type="term" value="F:peptidase activity"/>
    <property type="evidence" value="ECO:0007669"/>
    <property type="project" value="UniProtKB-KW"/>
</dbReference>
<gene>
    <name evidence="10" type="ORF">JTE90_002905</name>
</gene>
<feature type="region of interest" description="Disordered" evidence="8">
    <location>
        <begin position="426"/>
        <end position="511"/>
    </location>
</feature>
<dbReference type="PROSITE" id="PS50878">
    <property type="entry name" value="RT_POL"/>
    <property type="match status" value="1"/>
</dbReference>
<keyword evidence="6" id="KW-0378">Hydrolase</keyword>
<evidence type="ECO:0000256" key="3">
    <source>
        <dbReference type="ARBA" id="ARBA00022695"/>
    </source>
</evidence>
<evidence type="ECO:0000256" key="8">
    <source>
        <dbReference type="SAM" id="MobiDB-lite"/>
    </source>
</evidence>
<keyword evidence="4" id="KW-0540">Nuclease</keyword>
<dbReference type="InterPro" id="IPR043502">
    <property type="entry name" value="DNA/RNA_pol_sf"/>
</dbReference>
<evidence type="ECO:0000256" key="2">
    <source>
        <dbReference type="ARBA" id="ARBA00022679"/>
    </source>
</evidence>
<comment type="caution">
    <text evidence="10">The sequence shown here is derived from an EMBL/GenBank/DDBJ whole genome shotgun (WGS) entry which is preliminary data.</text>
</comment>
<evidence type="ECO:0000313" key="11">
    <source>
        <dbReference type="Proteomes" id="UP000827092"/>
    </source>
</evidence>
<protein>
    <recommendedName>
        <fullName evidence="9">Reverse transcriptase domain-containing protein</fullName>
    </recommendedName>
</protein>
<dbReference type="Gene3D" id="3.30.70.270">
    <property type="match status" value="2"/>
</dbReference>
<feature type="compositionally biased region" description="Polar residues" evidence="8">
    <location>
        <begin position="443"/>
        <end position="458"/>
    </location>
</feature>
<dbReference type="Proteomes" id="UP000827092">
    <property type="component" value="Unassembled WGS sequence"/>
</dbReference>
<dbReference type="Pfam" id="PF17919">
    <property type="entry name" value="RT_RNaseH_2"/>
    <property type="match status" value="1"/>
</dbReference>
<feature type="compositionally biased region" description="Low complexity" evidence="8">
    <location>
        <begin position="468"/>
        <end position="492"/>
    </location>
</feature>